<dbReference type="EMBL" id="FXAU01000002">
    <property type="protein sequence ID" value="SMG22572.1"/>
    <property type="molecule type" value="Genomic_DNA"/>
</dbReference>
<dbReference type="PROSITE" id="PS00745">
    <property type="entry name" value="RF_PROK_I"/>
    <property type="match status" value="1"/>
</dbReference>
<comment type="similarity">
    <text evidence="1">Belongs to the prokaryotic/mitochondrial release factor family.</text>
</comment>
<feature type="region of interest" description="Disordered" evidence="2">
    <location>
        <begin position="116"/>
        <end position="135"/>
    </location>
</feature>
<name>A0A1X7J5A8_9SPHI</name>
<dbReference type="InterPro" id="IPR045853">
    <property type="entry name" value="Pep_chain_release_fac_I_sf"/>
</dbReference>
<dbReference type="GO" id="GO:0072344">
    <property type="term" value="P:rescue of stalled ribosome"/>
    <property type="evidence" value="ECO:0007669"/>
    <property type="project" value="TreeGrafter"/>
</dbReference>
<evidence type="ECO:0000256" key="1">
    <source>
        <dbReference type="ARBA" id="ARBA00010835"/>
    </source>
</evidence>
<dbReference type="GO" id="GO:0003747">
    <property type="term" value="F:translation release factor activity"/>
    <property type="evidence" value="ECO:0007669"/>
    <property type="project" value="InterPro"/>
</dbReference>
<dbReference type="Pfam" id="PF00472">
    <property type="entry name" value="RF-1"/>
    <property type="match status" value="1"/>
</dbReference>
<evidence type="ECO:0000313" key="4">
    <source>
        <dbReference type="Proteomes" id="UP000192980"/>
    </source>
</evidence>
<protein>
    <submittedName>
        <fullName evidence="3">Ribosome-associated protein</fullName>
    </submittedName>
</protein>
<reference evidence="3 4" key="1">
    <citation type="submission" date="2017-04" db="EMBL/GenBank/DDBJ databases">
        <authorList>
            <person name="Afonso C.L."/>
            <person name="Miller P.J."/>
            <person name="Scott M.A."/>
            <person name="Spackman E."/>
            <person name="Goraichik I."/>
            <person name="Dimitrov K.M."/>
            <person name="Suarez D.L."/>
            <person name="Swayne D.E."/>
        </authorList>
    </citation>
    <scope>NUCLEOTIDE SEQUENCE [LARGE SCALE GENOMIC DNA]</scope>
    <source>
        <strain evidence="3 4">DSM 22418</strain>
    </source>
</reference>
<dbReference type="PANTHER" id="PTHR47814:SF1">
    <property type="entry name" value="PEPTIDYL-TRNA HYDROLASE ARFB"/>
    <property type="match status" value="1"/>
</dbReference>
<gene>
    <name evidence="3" type="ORF">SAMN05660862_1436</name>
</gene>
<dbReference type="SUPFAM" id="SSF75620">
    <property type="entry name" value="Release factor"/>
    <property type="match status" value="1"/>
</dbReference>
<feature type="compositionally biased region" description="Basic residues" evidence="2">
    <location>
        <begin position="118"/>
        <end position="129"/>
    </location>
</feature>
<dbReference type="AlphaFoldDB" id="A0A1X7J5A8"/>
<dbReference type="Gene3D" id="3.30.160.20">
    <property type="match status" value="1"/>
</dbReference>
<sequence>MLNKEGIASELVFKTARSSGAGGQNVNKVESKVTLLWDVAGSAYLSPTQKDLLLERLKNRITKDGLLQIESSEDRSQLRNKELAIKRFFLLLETSLVVNKKRVATKIPKSKVLERLDRKKKHSQKKSFRGKINLD</sequence>
<proteinExistence type="inferred from homology"/>
<dbReference type="Proteomes" id="UP000192980">
    <property type="component" value="Unassembled WGS sequence"/>
</dbReference>
<accession>A0A1X7J5A8</accession>
<dbReference type="NCBIfam" id="NF006718">
    <property type="entry name" value="PRK09256.1"/>
    <property type="match status" value="1"/>
</dbReference>
<dbReference type="RefSeq" id="WP_085472283.1">
    <property type="nucleotide sequence ID" value="NZ_CP038029.1"/>
</dbReference>
<dbReference type="STRING" id="561061.SAMN05660862_1436"/>
<dbReference type="GO" id="GO:0043022">
    <property type="term" value="F:ribosome binding"/>
    <property type="evidence" value="ECO:0007669"/>
    <property type="project" value="TreeGrafter"/>
</dbReference>
<dbReference type="PANTHER" id="PTHR47814">
    <property type="entry name" value="PEPTIDYL-TRNA HYDROLASE ARFB"/>
    <property type="match status" value="1"/>
</dbReference>
<evidence type="ECO:0000313" key="3">
    <source>
        <dbReference type="EMBL" id="SMG22572.1"/>
    </source>
</evidence>
<dbReference type="InterPro" id="IPR000352">
    <property type="entry name" value="Pep_chain_release_fac_I"/>
</dbReference>
<dbReference type="GO" id="GO:0004045">
    <property type="term" value="F:peptidyl-tRNA hydrolase activity"/>
    <property type="evidence" value="ECO:0007669"/>
    <property type="project" value="TreeGrafter"/>
</dbReference>
<dbReference type="OrthoDB" id="9815709at2"/>
<keyword evidence="4" id="KW-1185">Reference proteome</keyword>
<evidence type="ECO:0000256" key="2">
    <source>
        <dbReference type="SAM" id="MobiDB-lite"/>
    </source>
</evidence>
<organism evidence="3 4">
    <name type="scientific">Sphingobacterium psychroaquaticum</name>
    <dbReference type="NCBI Taxonomy" id="561061"/>
    <lineage>
        <taxon>Bacteria</taxon>
        <taxon>Pseudomonadati</taxon>
        <taxon>Bacteroidota</taxon>
        <taxon>Sphingobacteriia</taxon>
        <taxon>Sphingobacteriales</taxon>
        <taxon>Sphingobacteriaceae</taxon>
        <taxon>Sphingobacterium</taxon>
    </lineage>
</organism>